<sequence length="94" mass="10930">RDFVTTKGETRGSRAHRRTDGWTVANERLTSYTTVISSHEDPASDRSIWDLIDCLFVLYFIFAYFGFSKHVEKELLAFFFLLEGSHQFHYVACA</sequence>
<reference evidence="2" key="2">
    <citation type="submission" date="2016-06" db="EMBL/GenBank/DDBJ databases">
        <title>The genome of a short-lived fish provides insights into sex chromosome evolution and the genetic control of aging.</title>
        <authorList>
            <person name="Reichwald K."/>
            <person name="Felder M."/>
            <person name="Petzold A."/>
            <person name="Koch P."/>
            <person name="Groth M."/>
            <person name="Platzer M."/>
        </authorList>
    </citation>
    <scope>NUCLEOTIDE SEQUENCE</scope>
    <source>
        <tissue evidence="2">Brain</tissue>
    </source>
</reference>
<feature type="non-terminal residue" evidence="2">
    <location>
        <position position="1"/>
    </location>
</feature>
<evidence type="ECO:0000256" key="1">
    <source>
        <dbReference type="SAM" id="Phobius"/>
    </source>
</evidence>
<gene>
    <name evidence="2" type="primary">EFNA5B</name>
</gene>
<keyword evidence="1" id="KW-1133">Transmembrane helix</keyword>
<protein>
    <submittedName>
        <fullName evidence="2">Ephrin A5b</fullName>
    </submittedName>
</protein>
<keyword evidence="1" id="KW-0812">Transmembrane</keyword>
<keyword evidence="1" id="KW-0472">Membrane</keyword>
<organism evidence="2">
    <name type="scientific">Nothobranchius kadleci</name>
    <name type="common">African annual killifish</name>
    <dbReference type="NCBI Taxonomy" id="1051664"/>
    <lineage>
        <taxon>Eukaryota</taxon>
        <taxon>Metazoa</taxon>
        <taxon>Chordata</taxon>
        <taxon>Craniata</taxon>
        <taxon>Vertebrata</taxon>
        <taxon>Euteleostomi</taxon>
        <taxon>Actinopterygii</taxon>
        <taxon>Neopterygii</taxon>
        <taxon>Teleostei</taxon>
        <taxon>Neoteleostei</taxon>
        <taxon>Acanthomorphata</taxon>
        <taxon>Ovalentaria</taxon>
        <taxon>Atherinomorphae</taxon>
        <taxon>Cyprinodontiformes</taxon>
        <taxon>Nothobranchiidae</taxon>
        <taxon>Nothobranchius</taxon>
    </lineage>
</organism>
<name>A0A1A8EA19_NOTKA</name>
<reference evidence="2" key="1">
    <citation type="submission" date="2016-05" db="EMBL/GenBank/DDBJ databases">
        <authorList>
            <person name="Lavstsen T."/>
            <person name="Jespersen J.S."/>
        </authorList>
    </citation>
    <scope>NUCLEOTIDE SEQUENCE</scope>
    <source>
        <tissue evidence="2">Brain</tissue>
    </source>
</reference>
<feature type="transmembrane region" description="Helical" evidence="1">
    <location>
        <begin position="48"/>
        <end position="67"/>
    </location>
</feature>
<proteinExistence type="predicted"/>
<evidence type="ECO:0000313" key="2">
    <source>
        <dbReference type="EMBL" id="SBQ42788.1"/>
    </source>
</evidence>
<feature type="non-terminal residue" evidence="2">
    <location>
        <position position="94"/>
    </location>
</feature>
<accession>A0A1A8EA19</accession>
<dbReference type="AlphaFoldDB" id="A0A1A8EA19"/>
<dbReference type="EMBL" id="HAEA01014308">
    <property type="protein sequence ID" value="SBQ42788.1"/>
    <property type="molecule type" value="Transcribed_RNA"/>
</dbReference>